<keyword evidence="1" id="KW-0472">Membrane</keyword>
<dbReference type="EMBL" id="JAHDYR010000009">
    <property type="protein sequence ID" value="KAG9395625.1"/>
    <property type="molecule type" value="Genomic_DNA"/>
</dbReference>
<keyword evidence="1" id="KW-0812">Transmembrane</keyword>
<evidence type="ECO:0000313" key="2">
    <source>
        <dbReference type="EMBL" id="KAG9395625.1"/>
    </source>
</evidence>
<feature type="transmembrane region" description="Helical" evidence="1">
    <location>
        <begin position="12"/>
        <end position="32"/>
    </location>
</feature>
<evidence type="ECO:0008006" key="4">
    <source>
        <dbReference type="Google" id="ProtNLM"/>
    </source>
</evidence>
<dbReference type="AlphaFoldDB" id="A0A8J6B082"/>
<comment type="caution">
    <text evidence="2">The sequence shown here is derived from an EMBL/GenBank/DDBJ whole genome shotgun (WGS) entry which is preliminary data.</text>
</comment>
<keyword evidence="1" id="KW-1133">Transmembrane helix</keyword>
<dbReference type="PANTHER" id="PTHR38568:SF1">
    <property type="entry name" value="DUF445 DOMAIN-CONTAINING PROTEIN"/>
    <property type="match status" value="1"/>
</dbReference>
<proteinExistence type="predicted"/>
<evidence type="ECO:0000313" key="3">
    <source>
        <dbReference type="Proteomes" id="UP000717585"/>
    </source>
</evidence>
<organism evidence="2 3">
    <name type="scientific">Carpediemonas membranifera</name>
    <dbReference type="NCBI Taxonomy" id="201153"/>
    <lineage>
        <taxon>Eukaryota</taxon>
        <taxon>Metamonada</taxon>
        <taxon>Carpediemonas-like organisms</taxon>
        <taxon>Carpediemonas</taxon>
    </lineage>
</organism>
<accession>A0A8J6B082</accession>
<feature type="transmembrane region" description="Helical" evidence="1">
    <location>
        <begin position="38"/>
        <end position="62"/>
    </location>
</feature>
<keyword evidence="3" id="KW-1185">Reference proteome</keyword>
<gene>
    <name evidence="2" type="ORF">J8273_2820</name>
</gene>
<feature type="transmembrane region" description="Helical" evidence="1">
    <location>
        <begin position="234"/>
        <end position="256"/>
    </location>
</feature>
<protein>
    <recommendedName>
        <fullName evidence="4">DUF445 domain-containing protein</fullName>
    </recommendedName>
</protein>
<dbReference type="Proteomes" id="UP000717585">
    <property type="component" value="Unassembled WGS sequence"/>
</dbReference>
<name>A0A8J6B082_9EUKA</name>
<dbReference type="OrthoDB" id="446769at2759"/>
<reference evidence="2" key="1">
    <citation type="submission" date="2021-05" db="EMBL/GenBank/DDBJ databases">
        <title>A free-living protist that lacks canonical eukaryotic 1 DNA replication and segregation systems.</title>
        <authorList>
            <person name="Salas-Leiva D.E."/>
            <person name="Tromer E.C."/>
            <person name="Curtis B.A."/>
            <person name="Jerlstrom-Hultqvist J."/>
            <person name="Kolisko M."/>
            <person name="Yi Z."/>
            <person name="Salas-Leiva J.S."/>
            <person name="Gallot-Lavallee L."/>
            <person name="Kops G.J.P.L."/>
            <person name="Archibald J.M."/>
            <person name="Simpson A.G.B."/>
            <person name="Roger A.J."/>
        </authorList>
    </citation>
    <scope>NUCLEOTIDE SEQUENCE</scope>
    <source>
        <strain evidence="2">BICM</strain>
    </source>
</reference>
<sequence length="278" mass="31371">MKNPFRNLVTKGNIANGISFLVLVIGLILKFVPWVRHWFIVTLIFNAGLFGFSGGVTNSIAIKMLFDRVPFLIGSGIIPRKFKLIRTTIRNVIINTFFDTKFLADYVRRQSGIMLEAIDIEAKISALINSRRFDSLLDSMIAALSSRSEGMVLEMVAGGAWEEKFKRELKPLIVGMTAEFTPMLVNAVDPVKLISEDVIKTQLEKLMDTKLQELTPTTVKHLVEDMIRSHLGMLVIWGNVFGTLFGVLAMIIVYVLEWAGDWIEYWQRKAILSGINAF</sequence>
<dbReference type="PANTHER" id="PTHR38568">
    <property type="entry name" value="DUF445 DOMAIN-CONTAINING PROTEIN-RELATED"/>
    <property type="match status" value="1"/>
</dbReference>
<evidence type="ECO:0000256" key="1">
    <source>
        <dbReference type="SAM" id="Phobius"/>
    </source>
</evidence>